<name>A0A6C2TWB2_PONDE</name>
<keyword evidence="9" id="KW-1185">Reference proteome</keyword>
<feature type="domain" description="Sulfatase N-terminal" evidence="7">
    <location>
        <begin position="23"/>
        <end position="406"/>
    </location>
</feature>
<dbReference type="EMBL" id="CAAHFG010000001">
    <property type="protein sequence ID" value="VGO11965.1"/>
    <property type="molecule type" value="Genomic_DNA"/>
</dbReference>
<dbReference type="PANTHER" id="PTHR45953">
    <property type="entry name" value="IDURONATE 2-SULFATASE"/>
    <property type="match status" value="1"/>
</dbReference>
<dbReference type="InterPro" id="IPR000917">
    <property type="entry name" value="Sulfatase_N"/>
</dbReference>
<evidence type="ECO:0000259" key="7">
    <source>
        <dbReference type="Pfam" id="PF00884"/>
    </source>
</evidence>
<dbReference type="InterPro" id="IPR024607">
    <property type="entry name" value="Sulfatase_CS"/>
</dbReference>
<dbReference type="GO" id="GO:0004423">
    <property type="term" value="F:iduronate-2-sulfatase activity"/>
    <property type="evidence" value="ECO:0007669"/>
    <property type="project" value="InterPro"/>
</dbReference>
<gene>
    <name evidence="8" type="primary">betC_6</name>
    <name evidence="8" type="ORF">PDESU_00513</name>
</gene>
<dbReference type="GO" id="GO:0046872">
    <property type="term" value="F:metal ion binding"/>
    <property type="evidence" value="ECO:0007669"/>
    <property type="project" value="UniProtKB-KW"/>
</dbReference>
<dbReference type="PANTHER" id="PTHR45953:SF1">
    <property type="entry name" value="IDURONATE 2-SULFATASE"/>
    <property type="match status" value="1"/>
</dbReference>
<evidence type="ECO:0000256" key="5">
    <source>
        <dbReference type="ARBA" id="ARBA00022801"/>
    </source>
</evidence>
<comment type="cofactor">
    <cofactor evidence="1">
        <name>Ca(2+)</name>
        <dbReference type="ChEBI" id="CHEBI:29108"/>
    </cofactor>
</comment>
<keyword evidence="3" id="KW-0479">Metal-binding</keyword>
<dbReference type="Pfam" id="PF00884">
    <property type="entry name" value="Sulfatase"/>
    <property type="match status" value="1"/>
</dbReference>
<sequence length="529" mass="59898">MVRNVLLVLFSGLSLHIHAQRHNVLFIAVDDLKPWLGCYDHPVVKTPNIDRLAEMGTVFRRNYCQVALCGPTRMSIMTGLRPDTTQVYNMGGELWHIDTARKRAPQLWTIPEYFKANGYITMGFGKVMDSRNTDKGQDSRSWSGPKGVRWEWDTSLYPVKPAGGGYQDPATRRILGKAMADMKRLGIDTKPDRTAFLSTVEGARPVCEAMDLPDEAYAEGNVMAAPAIEAIKQFGENRKPFFLAVGFYKPHLPFVAPKKYWDLYSPEDFRLAFPDYPEGGSKYAETPYNEGRGFHPVPGKGPIPEELQRHMMHGYAACVSYVDAQVGKLLQALEESRLIDDTVICLWGDHGFHLGDKQVWGKHTNFEEATRAPLIIASPSIRGNRVEDEALTELVDVFPTLCELVGLEPPAGLDGESLVDLMQGRRPEENNAAVSQYLRKIDDEGLVMGWSVRTRRFRYVEWRRTTVENLHYTHSGEVIGRELYDYQSDPQETRNLATSLKHVDMCADMIREFDQVLPNLPDRKSCVIR</sequence>
<evidence type="ECO:0000313" key="9">
    <source>
        <dbReference type="Proteomes" id="UP000366872"/>
    </source>
</evidence>
<evidence type="ECO:0000256" key="2">
    <source>
        <dbReference type="ARBA" id="ARBA00008779"/>
    </source>
</evidence>
<reference evidence="8 9" key="1">
    <citation type="submission" date="2019-04" db="EMBL/GenBank/DDBJ databases">
        <authorList>
            <person name="Van Vliet M D."/>
        </authorList>
    </citation>
    <scope>NUCLEOTIDE SEQUENCE [LARGE SCALE GENOMIC DNA]</scope>
    <source>
        <strain evidence="8 9">F1</strain>
    </source>
</reference>
<evidence type="ECO:0000313" key="8">
    <source>
        <dbReference type="EMBL" id="VGO11965.1"/>
    </source>
</evidence>
<evidence type="ECO:0000256" key="1">
    <source>
        <dbReference type="ARBA" id="ARBA00001913"/>
    </source>
</evidence>
<keyword evidence="6" id="KW-0106">Calcium</keyword>
<protein>
    <submittedName>
        <fullName evidence="8">Choline-sulfatase</fullName>
    </submittedName>
</protein>
<dbReference type="Gene3D" id="3.40.720.10">
    <property type="entry name" value="Alkaline Phosphatase, subunit A"/>
    <property type="match status" value="1"/>
</dbReference>
<accession>A0A6C2TWB2</accession>
<dbReference type="InterPro" id="IPR035874">
    <property type="entry name" value="IDS"/>
</dbReference>
<keyword evidence="5" id="KW-0378">Hydrolase</keyword>
<dbReference type="AlphaFoldDB" id="A0A6C2TWB2"/>
<organism evidence="8 9">
    <name type="scientific">Pontiella desulfatans</name>
    <dbReference type="NCBI Taxonomy" id="2750659"/>
    <lineage>
        <taxon>Bacteria</taxon>
        <taxon>Pseudomonadati</taxon>
        <taxon>Kiritimatiellota</taxon>
        <taxon>Kiritimatiellia</taxon>
        <taxon>Kiritimatiellales</taxon>
        <taxon>Pontiellaceae</taxon>
        <taxon>Pontiella</taxon>
    </lineage>
</organism>
<comment type="similarity">
    <text evidence="2">Belongs to the sulfatase family.</text>
</comment>
<dbReference type="CDD" id="cd16030">
    <property type="entry name" value="iduronate-2-sulfatase"/>
    <property type="match status" value="1"/>
</dbReference>
<dbReference type="InterPro" id="IPR017850">
    <property type="entry name" value="Alkaline_phosphatase_core_sf"/>
</dbReference>
<evidence type="ECO:0000256" key="3">
    <source>
        <dbReference type="ARBA" id="ARBA00022723"/>
    </source>
</evidence>
<keyword evidence="4" id="KW-0732">Signal</keyword>
<dbReference type="GO" id="GO:0005737">
    <property type="term" value="C:cytoplasm"/>
    <property type="evidence" value="ECO:0007669"/>
    <property type="project" value="TreeGrafter"/>
</dbReference>
<evidence type="ECO:0000256" key="4">
    <source>
        <dbReference type="ARBA" id="ARBA00022729"/>
    </source>
</evidence>
<evidence type="ECO:0000256" key="6">
    <source>
        <dbReference type="ARBA" id="ARBA00022837"/>
    </source>
</evidence>
<dbReference type="SUPFAM" id="SSF53649">
    <property type="entry name" value="Alkaline phosphatase-like"/>
    <property type="match status" value="1"/>
</dbReference>
<dbReference type="Proteomes" id="UP000366872">
    <property type="component" value="Unassembled WGS sequence"/>
</dbReference>
<dbReference type="PROSITE" id="PS00523">
    <property type="entry name" value="SULFATASE_1"/>
    <property type="match status" value="1"/>
</dbReference>
<proteinExistence type="inferred from homology"/>